<feature type="domain" description="Competence protein CoiA-like N-terminal" evidence="1">
    <location>
        <begin position="20"/>
        <end position="47"/>
    </location>
</feature>
<dbReference type="AlphaFoldDB" id="A0A6M3Y5B3"/>
<reference evidence="2" key="1">
    <citation type="submission" date="2020-03" db="EMBL/GenBank/DDBJ databases">
        <title>The deep terrestrial virosphere.</title>
        <authorList>
            <person name="Holmfeldt K."/>
            <person name="Nilsson E."/>
            <person name="Simone D."/>
            <person name="Lopez-Fernandez M."/>
            <person name="Wu X."/>
            <person name="de Brujin I."/>
            <person name="Lundin D."/>
            <person name="Andersson A."/>
            <person name="Bertilsson S."/>
            <person name="Dopson M."/>
        </authorList>
    </citation>
    <scope>NUCLEOTIDE SEQUENCE</scope>
    <source>
        <strain evidence="2">MM415B04053</strain>
    </source>
</reference>
<accession>A0A6M3Y5B3</accession>
<dbReference type="Pfam" id="PF25164">
    <property type="entry name" value="CoiA_N"/>
    <property type="match status" value="1"/>
</dbReference>
<dbReference type="EMBL" id="MT145200">
    <property type="protein sequence ID" value="QJI05437.1"/>
    <property type="molecule type" value="Genomic_DNA"/>
</dbReference>
<evidence type="ECO:0000313" key="2">
    <source>
        <dbReference type="EMBL" id="QJI05437.1"/>
    </source>
</evidence>
<dbReference type="InterPro" id="IPR057253">
    <property type="entry name" value="CoiA-like_N"/>
</dbReference>
<name>A0A6M3Y5B3_9ZZZZ</name>
<proteinExistence type="predicted"/>
<organism evidence="2">
    <name type="scientific">viral metagenome</name>
    <dbReference type="NCBI Taxonomy" id="1070528"/>
    <lineage>
        <taxon>unclassified sequences</taxon>
        <taxon>metagenomes</taxon>
        <taxon>organismal metagenomes</taxon>
    </lineage>
</organism>
<evidence type="ECO:0000259" key="1">
    <source>
        <dbReference type="Pfam" id="PF25164"/>
    </source>
</evidence>
<sequence length="239" mass="28255">MLYALNDKLKVKAEPNLSASCPWCDADMISKCGDVKIWHWAHKSNPCDTKPETEWHLQWKTCFPDECVEIKITHKDKYKIADVQSPSGMVVEFQNSPISKEEIRDREHFYGVMSWVFNTSSAFEENRIVLDGERLLEWKNPKRSWLSTQRTVYLDLGVGVLFKVDGIEKGVDDYDHLMLYIKGKQIMKEDFIELMLSKKIECENNQCLFRCIFKNDIKECPWHWPEGFYRLKMGKWTKQ</sequence>
<gene>
    <name evidence="2" type="ORF">MM415B04053_0010</name>
</gene>
<protein>
    <submittedName>
        <fullName evidence="2">Putative competence protein CoiA-like family protein</fullName>
    </submittedName>
</protein>